<dbReference type="NCBIfam" id="TIGR02772">
    <property type="entry name" value="Ku_bact"/>
    <property type="match status" value="1"/>
</dbReference>
<dbReference type="SMART" id="SM00559">
    <property type="entry name" value="Ku78"/>
    <property type="match status" value="1"/>
</dbReference>
<comment type="subunit">
    <text evidence="2">Homodimer. Interacts with LigD.</text>
</comment>
<keyword evidence="5" id="KW-1185">Reference proteome</keyword>
<organism evidence="4 5">
    <name type="scientific">Roseateles agri</name>
    <dbReference type="NCBI Taxonomy" id="3098619"/>
    <lineage>
        <taxon>Bacteria</taxon>
        <taxon>Pseudomonadati</taxon>
        <taxon>Pseudomonadota</taxon>
        <taxon>Betaproteobacteria</taxon>
        <taxon>Burkholderiales</taxon>
        <taxon>Sphaerotilaceae</taxon>
        <taxon>Roseateles</taxon>
    </lineage>
</organism>
<evidence type="ECO:0000259" key="3">
    <source>
        <dbReference type="SMART" id="SM00559"/>
    </source>
</evidence>
<feature type="domain" description="Ku" evidence="3">
    <location>
        <begin position="55"/>
        <end position="183"/>
    </location>
</feature>
<protein>
    <recommendedName>
        <fullName evidence="2">Non-homologous end joining protein Ku</fullName>
    </recommendedName>
</protein>
<keyword evidence="2" id="KW-0233">DNA recombination</keyword>
<dbReference type="SUPFAM" id="SSF100939">
    <property type="entry name" value="SPOC domain-like"/>
    <property type="match status" value="1"/>
</dbReference>
<proteinExistence type="inferred from homology"/>
<dbReference type="Proteomes" id="UP001285263">
    <property type="component" value="Unassembled WGS sequence"/>
</dbReference>
<sequence length="271" mass="30221">MAAPRIIWKGAISFGLVHVPVALYPASREDDIDFDWLDKRSMDPVGYQRINKRTGKTIAKEHIVKGVKQEDGDYVLITDEEIKAAYPETTQTIAIEAFVQASEIPFLFLEKPFYLEPLGKAGKVYALLREAMVADGSIGIARLVMHNKQHLAALIPTGPALMLNTLRWADEIRPWNELSFPKEGRAEVKDAELKMARQLIGDMKAEWRADEYADEFKTAIRALIEQKAHAGETKRVAPLEPASEDGAASNVVDLSDLLKRSLAGGKRKKRA</sequence>
<comment type="caution">
    <text evidence="4">The sequence shown here is derived from an EMBL/GenBank/DDBJ whole genome shotgun (WGS) entry which is preliminary data.</text>
</comment>
<dbReference type="PIRSF" id="PIRSF006493">
    <property type="entry name" value="Prok_Ku"/>
    <property type="match status" value="1"/>
</dbReference>
<evidence type="ECO:0000256" key="2">
    <source>
        <dbReference type="HAMAP-Rule" id="MF_01875"/>
    </source>
</evidence>
<keyword evidence="2" id="KW-0234">DNA repair</keyword>
<dbReference type="InterPro" id="IPR016194">
    <property type="entry name" value="SPOC-like_C_dom_sf"/>
</dbReference>
<dbReference type="Gene3D" id="2.40.290.10">
    <property type="match status" value="1"/>
</dbReference>
<reference evidence="4 5" key="1">
    <citation type="submission" date="2023-11" db="EMBL/GenBank/DDBJ databases">
        <title>Paucibacter sp. nov., isolated from fresh soil in Korea.</title>
        <authorList>
            <person name="Le N.T.T."/>
        </authorList>
    </citation>
    <scope>NUCLEOTIDE SEQUENCE [LARGE SCALE GENOMIC DNA]</scope>
    <source>
        <strain evidence="4 5">R3-3</strain>
    </source>
</reference>
<dbReference type="EMBL" id="JAXCLA010000011">
    <property type="protein sequence ID" value="MDY0748616.1"/>
    <property type="molecule type" value="Genomic_DNA"/>
</dbReference>
<dbReference type="RefSeq" id="WP_320426584.1">
    <property type="nucleotide sequence ID" value="NZ_JAXCLA010000011.1"/>
</dbReference>
<evidence type="ECO:0000313" key="5">
    <source>
        <dbReference type="Proteomes" id="UP001285263"/>
    </source>
</evidence>
<dbReference type="Pfam" id="PF02735">
    <property type="entry name" value="Ku"/>
    <property type="match status" value="1"/>
</dbReference>
<dbReference type="HAMAP" id="MF_01875">
    <property type="entry name" value="Prokaryotic_Ku"/>
    <property type="match status" value="1"/>
</dbReference>
<dbReference type="PANTHER" id="PTHR41251">
    <property type="entry name" value="NON-HOMOLOGOUS END JOINING PROTEIN KU"/>
    <property type="match status" value="1"/>
</dbReference>
<comment type="function">
    <text evidence="2">With LigD forms a non-homologous end joining (NHEJ) DNA repair enzyme, which repairs dsDNA breaks with reduced fidelity. Binds linear dsDNA with 5'- and 3'- overhangs but not closed circular dsDNA nor ssDNA. Recruits and stimulates the ligase activity of LigD.</text>
</comment>
<gene>
    <name evidence="2" type="primary">ku</name>
    <name evidence="4" type="ORF">SNE35_29230</name>
</gene>
<keyword evidence="1 2" id="KW-0238">DNA-binding</keyword>
<keyword evidence="2" id="KW-0227">DNA damage</keyword>
<comment type="similarity">
    <text evidence="2">Belongs to the prokaryotic Ku family.</text>
</comment>
<dbReference type="PANTHER" id="PTHR41251:SF1">
    <property type="entry name" value="NON-HOMOLOGOUS END JOINING PROTEIN KU"/>
    <property type="match status" value="1"/>
</dbReference>
<name>A0ABU5DQM0_9BURK</name>
<dbReference type="InterPro" id="IPR009187">
    <property type="entry name" value="Prok_Ku"/>
</dbReference>
<accession>A0ABU5DQM0</accession>
<evidence type="ECO:0000313" key="4">
    <source>
        <dbReference type="EMBL" id="MDY0748616.1"/>
    </source>
</evidence>
<dbReference type="InterPro" id="IPR006164">
    <property type="entry name" value="DNA_bd_Ku70/Ku80"/>
</dbReference>
<dbReference type="CDD" id="cd00789">
    <property type="entry name" value="KU_like"/>
    <property type="match status" value="1"/>
</dbReference>
<evidence type="ECO:0000256" key="1">
    <source>
        <dbReference type="ARBA" id="ARBA00023125"/>
    </source>
</evidence>